<name>A0A437GZE8_9SPHN</name>
<evidence type="ECO:0000313" key="1">
    <source>
        <dbReference type="EMBL" id="RVQ68738.1"/>
    </source>
</evidence>
<protein>
    <submittedName>
        <fullName evidence="1">Uncharacterized protein</fullName>
    </submittedName>
</protein>
<gene>
    <name evidence="1" type="ORF">EKN06_00445</name>
</gene>
<dbReference type="EMBL" id="RXOL01000001">
    <property type="protein sequence ID" value="RVQ68738.1"/>
    <property type="molecule type" value="Genomic_DNA"/>
</dbReference>
<dbReference type="RefSeq" id="WP_127610924.1">
    <property type="nucleotide sequence ID" value="NZ_RXOL01000001.1"/>
</dbReference>
<reference evidence="1 2" key="1">
    <citation type="submission" date="2018-12" db="EMBL/GenBank/DDBJ databases">
        <title>Croceicoccus ponticola sp. nov., a lipolytic bacterium isolated from seawater.</title>
        <authorList>
            <person name="Yoon J.-H."/>
        </authorList>
    </citation>
    <scope>NUCLEOTIDE SEQUENCE [LARGE SCALE GENOMIC DNA]</scope>
    <source>
        <strain evidence="1 2">GM-16</strain>
    </source>
</reference>
<keyword evidence="2" id="KW-1185">Reference proteome</keyword>
<sequence length="104" mass="10873">MVDEGLTQQGVELVAKWFSISRPTIPFAITGVAPATVEVLEGAGAADPDGAEIPEVFPSAPSTGKRYDATLKVSQSPPATVSSNLRVKYPHAKAIGSLKSLLRL</sequence>
<dbReference type="Proteomes" id="UP000283003">
    <property type="component" value="Unassembled WGS sequence"/>
</dbReference>
<dbReference type="AlphaFoldDB" id="A0A437GZE8"/>
<accession>A0A437GZE8</accession>
<organism evidence="1 2">
    <name type="scientific">Croceicoccus ponticola</name>
    <dbReference type="NCBI Taxonomy" id="2217664"/>
    <lineage>
        <taxon>Bacteria</taxon>
        <taxon>Pseudomonadati</taxon>
        <taxon>Pseudomonadota</taxon>
        <taxon>Alphaproteobacteria</taxon>
        <taxon>Sphingomonadales</taxon>
        <taxon>Erythrobacteraceae</taxon>
        <taxon>Croceicoccus</taxon>
    </lineage>
</organism>
<evidence type="ECO:0000313" key="2">
    <source>
        <dbReference type="Proteomes" id="UP000283003"/>
    </source>
</evidence>
<comment type="caution">
    <text evidence="1">The sequence shown here is derived from an EMBL/GenBank/DDBJ whole genome shotgun (WGS) entry which is preliminary data.</text>
</comment>
<proteinExistence type="predicted"/>